<dbReference type="EMBL" id="MH536814">
    <property type="protein sequence ID" value="AXH49262.1"/>
    <property type="molecule type" value="Genomic_DNA"/>
</dbReference>
<dbReference type="KEGG" id="vg:55599933"/>
<evidence type="ECO:0000313" key="1">
    <source>
        <dbReference type="EMBL" id="AXH49262.1"/>
    </source>
</evidence>
<dbReference type="GeneID" id="55599933"/>
<evidence type="ECO:0000313" key="2">
    <source>
        <dbReference type="Proteomes" id="UP000258408"/>
    </source>
</evidence>
<sequence length="82" mass="9459">MNYEEIIDGYNDLREKCLELAKADSDNLMLEGAWFKSVIIESDVTLDYSESGIHGHGHAYTCQTMSLEYFSFIIPFELLEEK</sequence>
<organism evidence="1 2">
    <name type="scientific">Streptomyces phage Blueeyedbeauty</name>
    <dbReference type="NCBI Taxonomy" id="2250336"/>
    <lineage>
        <taxon>Viruses</taxon>
        <taxon>Duplodnaviria</taxon>
        <taxon>Heunggongvirae</taxon>
        <taxon>Uroviricota</taxon>
        <taxon>Caudoviricetes</taxon>
        <taxon>Stanwilliamsviridae</taxon>
        <taxon>Loccivirinae</taxon>
        <taxon>Annadreamyvirus</taxon>
        <taxon>Annadreamyvirus blueeyedbeauty</taxon>
    </lineage>
</organism>
<reference evidence="1 2" key="1">
    <citation type="submission" date="2018-06" db="EMBL/GenBank/DDBJ databases">
        <authorList>
            <person name="Luttrell C.E."/>
            <person name="Myers K.N."/>
            <person name="Simpson A.N."/>
            <person name="Sulollari A."/>
            <person name="Suri N."/>
            <person name="Nayek S."/>
            <person name="Bhuiyan S."/>
            <person name="Smith B.R."/>
            <person name="Hughes L.E."/>
            <person name="Garlena R.A."/>
            <person name="Russell D.A."/>
            <person name="Pope W.H."/>
            <person name="Jacobs-Sera D."/>
            <person name="Hatfull G.F."/>
        </authorList>
    </citation>
    <scope>NUCLEOTIDE SEQUENCE [LARGE SCALE GENOMIC DNA]</scope>
</reference>
<dbReference type="RefSeq" id="YP_009839314.1">
    <property type="nucleotide sequence ID" value="NC_048720.1"/>
</dbReference>
<keyword evidence="2" id="KW-1185">Reference proteome</keyword>
<gene>
    <name evidence="1" type="primary">143</name>
    <name evidence="1" type="ORF">SEA_BLUEEYEDBEAUTY_143</name>
</gene>
<accession>A0A345L1W0</accession>
<protein>
    <submittedName>
        <fullName evidence="1">Uncharacterized protein</fullName>
    </submittedName>
</protein>
<dbReference type="Proteomes" id="UP000258408">
    <property type="component" value="Segment"/>
</dbReference>
<proteinExistence type="predicted"/>
<name>A0A345L1W0_9CAUD</name>